<dbReference type="GeneTree" id="ENSGT01120000271825"/>
<dbReference type="Pfam" id="PF07654">
    <property type="entry name" value="C1-set"/>
    <property type="match status" value="1"/>
</dbReference>
<dbReference type="Gene3D" id="3.30.500.10">
    <property type="entry name" value="MHC class I-like antigen recognition-like"/>
    <property type="match status" value="1"/>
</dbReference>
<feature type="compositionally biased region" description="Basic residues" evidence="3">
    <location>
        <begin position="341"/>
        <end position="358"/>
    </location>
</feature>
<feature type="region of interest" description="Disordered" evidence="3">
    <location>
        <begin position="320"/>
        <end position="362"/>
    </location>
</feature>
<dbReference type="InterPro" id="IPR036179">
    <property type="entry name" value="Ig-like_dom_sf"/>
</dbReference>
<proteinExistence type="predicted"/>
<evidence type="ECO:0000259" key="5">
    <source>
        <dbReference type="PROSITE" id="PS50835"/>
    </source>
</evidence>
<keyword evidence="4" id="KW-0472">Membrane</keyword>
<dbReference type="GO" id="GO:0005615">
    <property type="term" value="C:extracellular space"/>
    <property type="evidence" value="ECO:0007669"/>
    <property type="project" value="TreeGrafter"/>
</dbReference>
<evidence type="ECO:0000256" key="1">
    <source>
        <dbReference type="ARBA" id="ARBA00023180"/>
    </source>
</evidence>
<sequence>MQYNLLFFSLPIGSHSLWMFVTLIRGETPFPEFTIVLMFDDIQIGYYASNEKKILHRGLETGPERTFGRVFIKMFELCIPYLHLVFAGFYVFQRAAGCELLENNQPGGLASNDAYNGETIEKEYYDASHETLHTDQRWPEIVHEVWSHKYPLRYRYIYHPNCIEFIRRNLEKERNRLLKKVKPRVRLLQNALTHSGGAQLTCLATGFYPRHINLTLLRDGQPVADHLITGGEVLPNGDETYQMRKRMVISAEELREKHHYTCTVTHLSLDNKLDIDLTFASGPAATVSPEVVVVVVLVVVAGILFLAGFIMMKKRHAGETTNNNNNNNNNNHNSNNNNNNNHHHNHNKHNHSHNHNNHKNSSLLITTTNNSSLQILYVFTQLLD</sequence>
<keyword evidence="2" id="KW-0393">Immunoglobulin domain</keyword>
<keyword evidence="1" id="KW-0325">Glycoprotein</keyword>
<reference evidence="6" key="3">
    <citation type="submission" date="2020-05" db="EMBL/GenBank/DDBJ databases">
        <title>Electrophorus electricus (electric eel) genome, fEleEle1, primary haplotype.</title>
        <authorList>
            <person name="Myers G."/>
            <person name="Meyer A."/>
            <person name="Fedrigo O."/>
            <person name="Formenti G."/>
            <person name="Rhie A."/>
            <person name="Tracey A."/>
            <person name="Sims Y."/>
            <person name="Jarvis E.D."/>
        </authorList>
    </citation>
    <scope>NUCLEOTIDE SEQUENCE [LARGE SCALE GENOMIC DNA]</scope>
</reference>
<dbReference type="SMART" id="SM00407">
    <property type="entry name" value="IGc1"/>
    <property type="match status" value="1"/>
</dbReference>
<dbReference type="GO" id="GO:0009897">
    <property type="term" value="C:external side of plasma membrane"/>
    <property type="evidence" value="ECO:0007669"/>
    <property type="project" value="TreeGrafter"/>
</dbReference>
<dbReference type="Gene3D" id="2.60.40.10">
    <property type="entry name" value="Immunoglobulins"/>
    <property type="match status" value="1"/>
</dbReference>
<dbReference type="Ensembl" id="ENSEEET00000021496.2">
    <property type="protein sequence ID" value="ENSEEEP00000021258.2"/>
    <property type="gene ID" value="ENSEEEG00000010361.2"/>
</dbReference>
<dbReference type="InterPro" id="IPR007110">
    <property type="entry name" value="Ig-like_dom"/>
</dbReference>
<organism evidence="6 7">
    <name type="scientific">Electrophorus electricus</name>
    <name type="common">Electric eel</name>
    <name type="synonym">Gymnotus electricus</name>
    <dbReference type="NCBI Taxonomy" id="8005"/>
    <lineage>
        <taxon>Eukaryota</taxon>
        <taxon>Metazoa</taxon>
        <taxon>Chordata</taxon>
        <taxon>Craniata</taxon>
        <taxon>Vertebrata</taxon>
        <taxon>Euteleostomi</taxon>
        <taxon>Actinopterygii</taxon>
        <taxon>Neopterygii</taxon>
        <taxon>Teleostei</taxon>
        <taxon>Ostariophysi</taxon>
        <taxon>Gymnotiformes</taxon>
        <taxon>Gymnotoidei</taxon>
        <taxon>Gymnotidae</taxon>
        <taxon>Electrophorus</taxon>
    </lineage>
</organism>
<evidence type="ECO:0000313" key="7">
    <source>
        <dbReference type="Proteomes" id="UP000314983"/>
    </source>
</evidence>
<feature type="domain" description="Ig-like" evidence="5">
    <location>
        <begin position="183"/>
        <end position="278"/>
    </location>
</feature>
<dbReference type="PROSITE" id="PS50835">
    <property type="entry name" value="IG_LIKE"/>
    <property type="match status" value="1"/>
</dbReference>
<dbReference type="InterPro" id="IPR013783">
    <property type="entry name" value="Ig-like_fold"/>
</dbReference>
<dbReference type="InterPro" id="IPR003597">
    <property type="entry name" value="Ig_C1-set"/>
</dbReference>
<dbReference type="AlphaFoldDB" id="A0A4W4F8W2"/>
<reference evidence="7" key="1">
    <citation type="journal article" date="2014" name="Science">
        <title>Nonhuman genetics. Genomic basis for the convergent evolution of electric organs.</title>
        <authorList>
            <person name="Gallant J.R."/>
            <person name="Traeger L.L."/>
            <person name="Volkening J.D."/>
            <person name="Moffett H."/>
            <person name="Chen P.H."/>
            <person name="Novina C.D."/>
            <person name="Phillips G.N.Jr."/>
            <person name="Anand R."/>
            <person name="Wells G.B."/>
            <person name="Pinch M."/>
            <person name="Guth R."/>
            <person name="Unguez G.A."/>
            <person name="Albert J.S."/>
            <person name="Zakon H.H."/>
            <person name="Samanta M.P."/>
            <person name="Sussman M.R."/>
        </authorList>
    </citation>
    <scope>NUCLEOTIDE SEQUENCE [LARGE SCALE GENOMIC DNA]</scope>
</reference>
<dbReference type="GO" id="GO:0006955">
    <property type="term" value="P:immune response"/>
    <property type="evidence" value="ECO:0007669"/>
    <property type="project" value="TreeGrafter"/>
</dbReference>
<evidence type="ECO:0000256" key="2">
    <source>
        <dbReference type="ARBA" id="ARBA00023319"/>
    </source>
</evidence>
<protein>
    <recommendedName>
        <fullName evidence="5">Ig-like domain-containing protein</fullName>
    </recommendedName>
</protein>
<dbReference type="InterPro" id="IPR003006">
    <property type="entry name" value="Ig/MHC_CS"/>
</dbReference>
<keyword evidence="7" id="KW-1185">Reference proteome</keyword>
<evidence type="ECO:0000256" key="3">
    <source>
        <dbReference type="SAM" id="MobiDB-lite"/>
    </source>
</evidence>
<dbReference type="Proteomes" id="UP000314983">
    <property type="component" value="Chromosome 26"/>
</dbReference>
<dbReference type="PANTHER" id="PTHR16675">
    <property type="entry name" value="MHC CLASS I-RELATED"/>
    <property type="match status" value="1"/>
</dbReference>
<dbReference type="SUPFAM" id="SSF54452">
    <property type="entry name" value="MHC antigen-recognition domain"/>
    <property type="match status" value="1"/>
</dbReference>
<dbReference type="PANTHER" id="PTHR16675:SF191">
    <property type="entry name" value="CLASS I HISTOCOMPATIBILITY ANTIGEN, F10 ALPHA CHAIN-LIKE-RELATED"/>
    <property type="match status" value="1"/>
</dbReference>
<evidence type="ECO:0000313" key="6">
    <source>
        <dbReference type="Ensembl" id="ENSEEEP00000021258.2"/>
    </source>
</evidence>
<dbReference type="OMA" id="WAFATCI"/>
<name>A0A4W4F8W2_ELEEL</name>
<keyword evidence="4" id="KW-1133">Transmembrane helix</keyword>
<dbReference type="PROSITE" id="PS00290">
    <property type="entry name" value="IG_MHC"/>
    <property type="match status" value="1"/>
</dbReference>
<feature type="transmembrane region" description="Helical" evidence="4">
    <location>
        <begin position="291"/>
        <end position="312"/>
    </location>
</feature>
<reference evidence="7" key="2">
    <citation type="journal article" date="2017" name="Sci. Adv.">
        <title>A tail of two voltages: Proteomic comparison of the three electric organs of the electric eel.</title>
        <authorList>
            <person name="Traeger L.L."/>
            <person name="Sabat G."/>
            <person name="Barrett-Wilt G.A."/>
            <person name="Wells G.B."/>
            <person name="Sussman M.R."/>
        </authorList>
    </citation>
    <scope>NUCLEOTIDE SEQUENCE [LARGE SCALE GENOMIC DNA]</scope>
</reference>
<dbReference type="InterPro" id="IPR011162">
    <property type="entry name" value="MHC_I/II-like_Ag-recog"/>
</dbReference>
<dbReference type="InterPro" id="IPR037055">
    <property type="entry name" value="MHC_I-like_Ag-recog_sf"/>
</dbReference>
<keyword evidence="4" id="KW-0812">Transmembrane</keyword>
<dbReference type="InterPro" id="IPR050208">
    <property type="entry name" value="MHC_class-I_related"/>
</dbReference>
<evidence type="ECO:0000256" key="4">
    <source>
        <dbReference type="SAM" id="Phobius"/>
    </source>
</evidence>
<dbReference type="SUPFAM" id="SSF48726">
    <property type="entry name" value="Immunoglobulin"/>
    <property type="match status" value="1"/>
</dbReference>
<accession>A0A4W4F8W2</accession>
<reference evidence="6" key="5">
    <citation type="submission" date="2025-09" db="UniProtKB">
        <authorList>
            <consortium name="Ensembl"/>
        </authorList>
    </citation>
    <scope>IDENTIFICATION</scope>
</reference>
<feature type="compositionally biased region" description="Low complexity" evidence="3">
    <location>
        <begin position="322"/>
        <end position="340"/>
    </location>
</feature>
<dbReference type="STRING" id="8005.ENSEEEP00000021258"/>
<reference evidence="6" key="4">
    <citation type="submission" date="2025-08" db="UniProtKB">
        <authorList>
            <consortium name="Ensembl"/>
        </authorList>
    </citation>
    <scope>IDENTIFICATION</scope>
</reference>